<protein>
    <recommendedName>
        <fullName evidence="4">Thymidylate kinase</fullName>
        <ecNumber evidence="3">2.7.4.9</ecNumber>
    </recommendedName>
</protein>
<sequence length="249" mass="27002">MAQAGGSSSSGRSAGARLARGALIVIEGLDRSGKSTQVSRLAHALGAGEGRARVVKFPERTTTIGQMIDGYLTKKAEVDDRAIHLLFSANRWELAPSILKDLEAGKHIICDRYAFSGIAYSCAKGLPFSWCLNPDAGLPLPDLTLFLSLSPEVAAQRAAYGQERYEVPALQRKVREVFKDVGAALNRMHSRSREGEAEEGSQAWEEIDAGRTIEEVGVDLWGHVKAAVERVKAEGQPVGRLFVEKDQQS</sequence>
<dbReference type="Pfam" id="PF02223">
    <property type="entry name" value="Thymidylate_kin"/>
    <property type="match status" value="1"/>
</dbReference>
<dbReference type="GO" id="GO:0004798">
    <property type="term" value="F:dTMP kinase activity"/>
    <property type="evidence" value="ECO:0007669"/>
    <property type="project" value="UniProtKB-EC"/>
</dbReference>
<keyword evidence="6" id="KW-0545">Nucleotide biosynthesis</keyword>
<evidence type="ECO:0000256" key="3">
    <source>
        <dbReference type="ARBA" id="ARBA00012980"/>
    </source>
</evidence>
<keyword evidence="8 11" id="KW-0418">Kinase</keyword>
<dbReference type="GO" id="GO:0006227">
    <property type="term" value="P:dUDP biosynthetic process"/>
    <property type="evidence" value="ECO:0007669"/>
    <property type="project" value="TreeGrafter"/>
</dbReference>
<comment type="caution">
    <text evidence="11">The sequence shown here is derived from an EMBL/GenBank/DDBJ whole genome shotgun (WGS) entry which is preliminary data.</text>
</comment>
<comment type="similarity">
    <text evidence="2">Belongs to the thymidylate kinase family.</text>
</comment>
<feature type="domain" description="Thymidylate kinase-like" evidence="10">
    <location>
        <begin position="26"/>
        <end position="183"/>
    </location>
</feature>
<evidence type="ECO:0000313" key="12">
    <source>
        <dbReference type="Proteomes" id="UP001176521"/>
    </source>
</evidence>
<dbReference type="FunFam" id="3.40.50.300:FF:000679">
    <property type="entry name" value="Thymidylate kinase"/>
    <property type="match status" value="1"/>
</dbReference>
<keyword evidence="12" id="KW-1185">Reference proteome</keyword>
<dbReference type="NCBIfam" id="TIGR00041">
    <property type="entry name" value="DTMP_kinase"/>
    <property type="match status" value="1"/>
</dbReference>
<evidence type="ECO:0000259" key="10">
    <source>
        <dbReference type="Pfam" id="PF02223"/>
    </source>
</evidence>
<dbReference type="CDD" id="cd01672">
    <property type="entry name" value="TMPK"/>
    <property type="match status" value="1"/>
</dbReference>
<keyword evidence="5 11" id="KW-0808">Transferase</keyword>
<dbReference type="GO" id="GO:0006235">
    <property type="term" value="P:dTTP biosynthetic process"/>
    <property type="evidence" value="ECO:0007669"/>
    <property type="project" value="TreeGrafter"/>
</dbReference>
<dbReference type="Gene3D" id="3.40.50.300">
    <property type="entry name" value="P-loop containing nucleotide triphosphate hydrolases"/>
    <property type="match status" value="1"/>
</dbReference>
<evidence type="ECO:0000313" key="11">
    <source>
        <dbReference type="EMBL" id="KAK0537609.1"/>
    </source>
</evidence>
<dbReference type="PANTHER" id="PTHR10344:SF1">
    <property type="entry name" value="THYMIDYLATE KINASE"/>
    <property type="match status" value="1"/>
</dbReference>
<evidence type="ECO:0000256" key="8">
    <source>
        <dbReference type="ARBA" id="ARBA00022777"/>
    </source>
</evidence>
<dbReference type="AlphaFoldDB" id="A0AAN6GJM6"/>
<keyword evidence="7" id="KW-0547">Nucleotide-binding</keyword>
<dbReference type="EMBL" id="JAPDMQ010000057">
    <property type="protein sequence ID" value="KAK0537609.1"/>
    <property type="molecule type" value="Genomic_DNA"/>
</dbReference>
<dbReference type="InterPro" id="IPR039430">
    <property type="entry name" value="Thymidylate_kin-like_dom"/>
</dbReference>
<evidence type="ECO:0000256" key="9">
    <source>
        <dbReference type="ARBA" id="ARBA00022840"/>
    </source>
</evidence>
<keyword evidence="9" id="KW-0067">ATP-binding</keyword>
<dbReference type="GO" id="GO:0005524">
    <property type="term" value="F:ATP binding"/>
    <property type="evidence" value="ECO:0007669"/>
    <property type="project" value="UniProtKB-KW"/>
</dbReference>
<dbReference type="GO" id="GO:0005634">
    <property type="term" value="C:nucleus"/>
    <property type="evidence" value="ECO:0007669"/>
    <property type="project" value="TreeGrafter"/>
</dbReference>
<name>A0AAN6GJM6_9BASI</name>
<dbReference type="InterPro" id="IPR027417">
    <property type="entry name" value="P-loop_NTPase"/>
</dbReference>
<proteinExistence type="inferred from homology"/>
<evidence type="ECO:0000256" key="7">
    <source>
        <dbReference type="ARBA" id="ARBA00022741"/>
    </source>
</evidence>
<dbReference type="PROSITE" id="PS01331">
    <property type="entry name" value="THYMIDYLATE_KINASE"/>
    <property type="match status" value="1"/>
</dbReference>
<dbReference type="PANTHER" id="PTHR10344">
    <property type="entry name" value="THYMIDYLATE KINASE"/>
    <property type="match status" value="1"/>
</dbReference>
<dbReference type="Proteomes" id="UP001176521">
    <property type="component" value="Unassembled WGS sequence"/>
</dbReference>
<dbReference type="EC" id="2.7.4.9" evidence="3"/>
<dbReference type="InterPro" id="IPR018095">
    <property type="entry name" value="Thymidylate_kin_CS"/>
</dbReference>
<dbReference type="SUPFAM" id="SSF52540">
    <property type="entry name" value="P-loop containing nucleoside triphosphate hydrolases"/>
    <property type="match status" value="1"/>
</dbReference>
<gene>
    <name evidence="11" type="primary">CDC8</name>
    <name evidence="11" type="ORF">OC842_001574</name>
</gene>
<evidence type="ECO:0000256" key="2">
    <source>
        <dbReference type="ARBA" id="ARBA00009776"/>
    </source>
</evidence>
<comment type="pathway">
    <text evidence="1">Pyrimidine metabolism; dTTP biosynthesis.</text>
</comment>
<evidence type="ECO:0000256" key="1">
    <source>
        <dbReference type="ARBA" id="ARBA00004992"/>
    </source>
</evidence>
<reference evidence="11" key="1">
    <citation type="journal article" date="2023" name="PhytoFront">
        <title>Draft Genome Resources of Seven Strains of Tilletia horrida, Causal Agent of Kernel Smut of Rice.</title>
        <authorList>
            <person name="Khanal S."/>
            <person name="Antony Babu S."/>
            <person name="Zhou X.G."/>
        </authorList>
    </citation>
    <scope>NUCLEOTIDE SEQUENCE</scope>
    <source>
        <strain evidence="11">TX3</strain>
    </source>
</reference>
<dbReference type="GO" id="GO:0005829">
    <property type="term" value="C:cytosol"/>
    <property type="evidence" value="ECO:0007669"/>
    <property type="project" value="TreeGrafter"/>
</dbReference>
<evidence type="ECO:0000256" key="6">
    <source>
        <dbReference type="ARBA" id="ARBA00022727"/>
    </source>
</evidence>
<evidence type="ECO:0000256" key="4">
    <source>
        <dbReference type="ARBA" id="ARBA00017144"/>
    </source>
</evidence>
<dbReference type="GO" id="GO:0004550">
    <property type="term" value="F:nucleoside diphosphate kinase activity"/>
    <property type="evidence" value="ECO:0007669"/>
    <property type="project" value="TreeGrafter"/>
</dbReference>
<accession>A0AAN6GJM6</accession>
<dbReference type="InterPro" id="IPR018094">
    <property type="entry name" value="Thymidylate_kinase"/>
</dbReference>
<dbReference type="GO" id="GO:0006233">
    <property type="term" value="P:dTDP biosynthetic process"/>
    <property type="evidence" value="ECO:0007669"/>
    <property type="project" value="InterPro"/>
</dbReference>
<evidence type="ECO:0000256" key="5">
    <source>
        <dbReference type="ARBA" id="ARBA00022679"/>
    </source>
</evidence>
<dbReference type="HAMAP" id="MF_00165">
    <property type="entry name" value="Thymidylate_kinase"/>
    <property type="match status" value="1"/>
</dbReference>
<organism evidence="11 12">
    <name type="scientific">Tilletia horrida</name>
    <dbReference type="NCBI Taxonomy" id="155126"/>
    <lineage>
        <taxon>Eukaryota</taxon>
        <taxon>Fungi</taxon>
        <taxon>Dikarya</taxon>
        <taxon>Basidiomycota</taxon>
        <taxon>Ustilaginomycotina</taxon>
        <taxon>Exobasidiomycetes</taxon>
        <taxon>Tilletiales</taxon>
        <taxon>Tilletiaceae</taxon>
        <taxon>Tilletia</taxon>
    </lineage>
</organism>